<dbReference type="NCBIfam" id="TIGR01397">
    <property type="entry name" value="fliM_switch"/>
    <property type="match status" value="1"/>
</dbReference>
<evidence type="ECO:0000256" key="6">
    <source>
        <dbReference type="ARBA" id="ARBA00022500"/>
    </source>
</evidence>
<evidence type="ECO:0000259" key="11">
    <source>
        <dbReference type="Pfam" id="PF01052"/>
    </source>
</evidence>
<dbReference type="Pfam" id="PF01052">
    <property type="entry name" value="FliMN_C"/>
    <property type="match status" value="1"/>
</dbReference>
<dbReference type="Gene3D" id="2.30.330.10">
    <property type="entry name" value="SpoA-like"/>
    <property type="match status" value="1"/>
</dbReference>
<dbReference type="GO" id="GO:0071978">
    <property type="term" value="P:bacterial-type flagellum-dependent swarming motility"/>
    <property type="evidence" value="ECO:0007669"/>
    <property type="project" value="TreeGrafter"/>
</dbReference>
<comment type="similarity">
    <text evidence="3">Belongs to the FliM family.</text>
</comment>
<keyword evidence="8" id="KW-0472">Membrane</keyword>
<evidence type="ECO:0000256" key="3">
    <source>
        <dbReference type="ARBA" id="ARBA00011049"/>
    </source>
</evidence>
<organism evidence="12 13">
    <name type="scientific">Dehalobacter restrictus</name>
    <dbReference type="NCBI Taxonomy" id="55583"/>
    <lineage>
        <taxon>Bacteria</taxon>
        <taxon>Bacillati</taxon>
        <taxon>Bacillota</taxon>
        <taxon>Clostridia</taxon>
        <taxon>Eubacteriales</taxon>
        <taxon>Desulfitobacteriaceae</taxon>
        <taxon>Dehalobacter</taxon>
    </lineage>
</organism>
<comment type="subcellular location">
    <subcellularLocation>
        <location evidence="1">Bacterial flagellum basal body</location>
    </subcellularLocation>
    <subcellularLocation>
        <location evidence="2">Cell membrane</location>
        <topology evidence="2">Peripheral membrane protein</topology>
    </subcellularLocation>
</comment>
<dbReference type="Proteomes" id="UP000430508">
    <property type="component" value="Chromosome"/>
</dbReference>
<dbReference type="GO" id="GO:0009425">
    <property type="term" value="C:bacterial-type flagellum basal body"/>
    <property type="evidence" value="ECO:0007669"/>
    <property type="project" value="UniProtKB-SubCell"/>
</dbReference>
<dbReference type="RefSeq" id="WP_019226138.1">
    <property type="nucleotide sequence ID" value="NZ_CP046996.1"/>
</dbReference>
<dbReference type="PANTHER" id="PTHR30034">
    <property type="entry name" value="FLAGELLAR MOTOR SWITCH PROTEIN FLIM"/>
    <property type="match status" value="1"/>
</dbReference>
<evidence type="ECO:0000256" key="5">
    <source>
        <dbReference type="ARBA" id="ARBA00022475"/>
    </source>
</evidence>
<dbReference type="InterPro" id="IPR001689">
    <property type="entry name" value="Flag_FliM"/>
</dbReference>
<dbReference type="PRINTS" id="PR00955">
    <property type="entry name" value="FLGMOTORFLIM"/>
</dbReference>
<dbReference type="Gene3D" id="3.40.1550.10">
    <property type="entry name" value="CheC-like"/>
    <property type="match status" value="1"/>
</dbReference>
<dbReference type="Pfam" id="PF02154">
    <property type="entry name" value="FliM"/>
    <property type="match status" value="1"/>
</dbReference>
<dbReference type="EMBL" id="CP046996">
    <property type="protein sequence ID" value="QHA01236.1"/>
    <property type="molecule type" value="Genomic_DNA"/>
</dbReference>
<evidence type="ECO:0000313" key="12">
    <source>
        <dbReference type="EMBL" id="QHA01236.1"/>
    </source>
</evidence>
<keyword evidence="5" id="KW-1003">Cell membrane</keyword>
<evidence type="ECO:0000256" key="9">
    <source>
        <dbReference type="ARBA" id="ARBA00023143"/>
    </source>
</evidence>
<sequence length="330" mass="36440">MGEVLSQAEIDALLNALSDGSVDEETIKMSSPHKIKVYDFKRPNKFSKGQLNSLLNIHENFCRSLATFLAGNMHTAVDAKVLSTEQVTYDEFIRSLPYPTILGIFSMPPLEGNGLLELSPSLAFILVDRLLGGHGAEPAKNRDLTEIERKIIVSRLGKIVQLMGEAWAEIFEGNPQLVNVETNSQFTQIVASNEMVVVVTMEVKIEEQSGMINVCLPYIVMKPILEKLNNLLLFSSGGKVISSAERELIRQKIEWAKVPMKAIIGKAQITIQDLINLERGDVIPLNQGIKDPLSVYVGEYIKFKGMPGLFGNKMAVQITEVIKKGGNEDG</sequence>
<accession>A0A857DMA5</accession>
<dbReference type="InterPro" id="IPR001543">
    <property type="entry name" value="FliN-like_C"/>
</dbReference>
<reference evidence="12 13" key="1">
    <citation type="submission" date="2019-12" db="EMBL/GenBank/DDBJ databases">
        <title>Sequence classification of anaerobic respiratory reductive dehalogenases: First we see many, then we see few.</title>
        <authorList>
            <person name="Molenda O."/>
            <person name="Puentes Jacome L.A."/>
            <person name="Cao X."/>
            <person name="Nesbo C.L."/>
            <person name="Tang S."/>
            <person name="Morson N."/>
            <person name="Patron J."/>
            <person name="Lomheim L."/>
            <person name="Wishart D.S."/>
            <person name="Edwards E.A."/>
        </authorList>
    </citation>
    <scope>NUCLEOTIDE SEQUENCE [LARGE SCALE GENOMIC DNA]</scope>
    <source>
        <strain evidence="12 13">12DCA</strain>
    </source>
</reference>
<keyword evidence="12" id="KW-0969">Cilium</keyword>
<name>A0A857DMA5_9FIRM</name>
<dbReference type="InterPro" id="IPR036429">
    <property type="entry name" value="SpoA-like_sf"/>
</dbReference>
<dbReference type="CDD" id="cd17908">
    <property type="entry name" value="FliM"/>
    <property type="match status" value="1"/>
</dbReference>
<dbReference type="SUPFAM" id="SSF101801">
    <property type="entry name" value="Surface presentation of antigens (SPOA)"/>
    <property type="match status" value="1"/>
</dbReference>
<protein>
    <recommendedName>
        <fullName evidence="4 10">Flagellar motor switch protein FliM</fullName>
    </recommendedName>
</protein>
<evidence type="ECO:0000313" key="13">
    <source>
        <dbReference type="Proteomes" id="UP000430508"/>
    </source>
</evidence>
<dbReference type="AlphaFoldDB" id="A0A857DMA5"/>
<keyword evidence="12" id="KW-0282">Flagellum</keyword>
<keyword evidence="9" id="KW-0975">Bacterial flagellum</keyword>
<evidence type="ECO:0000256" key="7">
    <source>
        <dbReference type="ARBA" id="ARBA00022779"/>
    </source>
</evidence>
<dbReference type="PANTHER" id="PTHR30034:SF6">
    <property type="entry name" value="YOP PROTEINS TRANSLOCATION PROTEIN Q"/>
    <property type="match status" value="1"/>
</dbReference>
<dbReference type="GO" id="GO:0003774">
    <property type="term" value="F:cytoskeletal motor activity"/>
    <property type="evidence" value="ECO:0007669"/>
    <property type="project" value="InterPro"/>
</dbReference>
<evidence type="ECO:0000256" key="4">
    <source>
        <dbReference type="ARBA" id="ARBA00021898"/>
    </source>
</evidence>
<dbReference type="PIRSF" id="PIRSF002888">
    <property type="entry name" value="FliM"/>
    <property type="match status" value="1"/>
</dbReference>
<evidence type="ECO:0000256" key="2">
    <source>
        <dbReference type="ARBA" id="ARBA00004202"/>
    </source>
</evidence>
<dbReference type="GO" id="GO:0050918">
    <property type="term" value="P:positive chemotaxis"/>
    <property type="evidence" value="ECO:0007669"/>
    <property type="project" value="TreeGrafter"/>
</dbReference>
<dbReference type="InterPro" id="IPR028976">
    <property type="entry name" value="CheC-like_sf"/>
</dbReference>
<feature type="domain" description="Flagellar motor switch protein FliN-like C-terminal" evidence="11">
    <location>
        <begin position="252"/>
        <end position="322"/>
    </location>
</feature>
<keyword evidence="6" id="KW-0145">Chemotaxis</keyword>
<evidence type="ECO:0000256" key="1">
    <source>
        <dbReference type="ARBA" id="ARBA00004117"/>
    </source>
</evidence>
<evidence type="ECO:0000256" key="10">
    <source>
        <dbReference type="NCBIfam" id="TIGR01397"/>
    </source>
</evidence>
<keyword evidence="7" id="KW-0283">Flagellar rotation</keyword>
<gene>
    <name evidence="12" type="primary">fliM</name>
    <name evidence="12" type="ORF">GQ588_11600</name>
</gene>
<dbReference type="GO" id="GO:0005886">
    <property type="term" value="C:plasma membrane"/>
    <property type="evidence" value="ECO:0007669"/>
    <property type="project" value="UniProtKB-SubCell"/>
</dbReference>
<proteinExistence type="inferred from homology"/>
<keyword evidence="12" id="KW-0966">Cell projection</keyword>
<dbReference type="SUPFAM" id="SSF103039">
    <property type="entry name" value="CheC-like"/>
    <property type="match status" value="1"/>
</dbReference>
<evidence type="ECO:0000256" key="8">
    <source>
        <dbReference type="ARBA" id="ARBA00023136"/>
    </source>
</evidence>